<accession>A0AAW0VXZ7</accession>
<feature type="region of interest" description="Disordered" evidence="1">
    <location>
        <begin position="333"/>
        <end position="378"/>
    </location>
</feature>
<protein>
    <submittedName>
        <fullName evidence="2">Uncharacterized protein</fullName>
    </submittedName>
</protein>
<organism evidence="2 3">
    <name type="scientific">Cherax quadricarinatus</name>
    <name type="common">Australian red claw crayfish</name>
    <dbReference type="NCBI Taxonomy" id="27406"/>
    <lineage>
        <taxon>Eukaryota</taxon>
        <taxon>Metazoa</taxon>
        <taxon>Ecdysozoa</taxon>
        <taxon>Arthropoda</taxon>
        <taxon>Crustacea</taxon>
        <taxon>Multicrustacea</taxon>
        <taxon>Malacostraca</taxon>
        <taxon>Eumalacostraca</taxon>
        <taxon>Eucarida</taxon>
        <taxon>Decapoda</taxon>
        <taxon>Pleocyemata</taxon>
        <taxon>Astacidea</taxon>
        <taxon>Parastacoidea</taxon>
        <taxon>Parastacidae</taxon>
        <taxon>Cherax</taxon>
    </lineage>
</organism>
<name>A0AAW0VXZ7_CHEQU</name>
<evidence type="ECO:0000313" key="2">
    <source>
        <dbReference type="EMBL" id="KAK8721847.1"/>
    </source>
</evidence>
<reference evidence="2 3" key="1">
    <citation type="journal article" date="2024" name="BMC Genomics">
        <title>Genome assembly of redclaw crayfish (Cherax quadricarinatus) provides insights into its immune adaptation and hypoxia tolerance.</title>
        <authorList>
            <person name="Liu Z."/>
            <person name="Zheng J."/>
            <person name="Li H."/>
            <person name="Fang K."/>
            <person name="Wang S."/>
            <person name="He J."/>
            <person name="Zhou D."/>
            <person name="Weng S."/>
            <person name="Chi M."/>
            <person name="Gu Z."/>
            <person name="He J."/>
            <person name="Li F."/>
            <person name="Wang M."/>
        </authorList>
    </citation>
    <scope>NUCLEOTIDE SEQUENCE [LARGE SCALE GENOMIC DNA]</scope>
    <source>
        <strain evidence="2">ZL_2023a</strain>
    </source>
</reference>
<sequence length="378" mass="44007">AEGIQELEYLRAKKIAEERYKKLNNSENTKKVEERIQEFSDFEERKDADVRIQDTDNFKEAEVVDRIEELGNMESKKDVKNRIEELGAFDDLKDLENKHGGLPPEGSKYTKEEQMEYQDRAEVAENTNNSAGLKGKCKRVCPNCTCLVAVRKYTCECGYNFKQEKNLRKNKRDAHLLVMGKRASQNRNLWRAFDAVEKQSIKIQGGGYKIVSLYYKECPTRNQKGIISGSWLKEEDANLLVQFFCKVIESSRNRDEEQRQEMQQEEELPLLQNMQDIKQEDLLPQYEDHEEQLPLLQNMLCIKHEDSPPEHMQQEQQQPSSLQNVIYIKQEDSLVQDMQQDPLAQDVKQGEQPPQSHSIPDVKQEALALQSVQQDHIS</sequence>
<feature type="non-terminal residue" evidence="2">
    <location>
        <position position="1"/>
    </location>
</feature>
<proteinExistence type="predicted"/>
<keyword evidence="3" id="KW-1185">Reference proteome</keyword>
<dbReference type="Proteomes" id="UP001445076">
    <property type="component" value="Unassembled WGS sequence"/>
</dbReference>
<gene>
    <name evidence="2" type="ORF">OTU49_012603</name>
</gene>
<comment type="caution">
    <text evidence="2">The sequence shown here is derived from an EMBL/GenBank/DDBJ whole genome shotgun (WGS) entry which is preliminary data.</text>
</comment>
<evidence type="ECO:0000256" key="1">
    <source>
        <dbReference type="SAM" id="MobiDB-lite"/>
    </source>
</evidence>
<dbReference type="AlphaFoldDB" id="A0AAW0VXZ7"/>
<evidence type="ECO:0000313" key="3">
    <source>
        <dbReference type="Proteomes" id="UP001445076"/>
    </source>
</evidence>
<dbReference type="EMBL" id="JARKIK010000098">
    <property type="protein sequence ID" value="KAK8721847.1"/>
    <property type="molecule type" value="Genomic_DNA"/>
</dbReference>